<evidence type="ECO:0000313" key="13">
    <source>
        <dbReference type="Proteomes" id="UP000694843"/>
    </source>
</evidence>
<dbReference type="PROSITE" id="PS00232">
    <property type="entry name" value="CADHERIN_1"/>
    <property type="match status" value="1"/>
</dbReference>
<accession>A0A979FVG1</accession>
<dbReference type="OMA" id="YEDHTHR"/>
<dbReference type="SUPFAM" id="SSF49313">
    <property type="entry name" value="Cadherin-like"/>
    <property type="match status" value="2"/>
</dbReference>
<dbReference type="PANTHER" id="PTHR24027:SF438">
    <property type="entry name" value="CADHERIN 23"/>
    <property type="match status" value="1"/>
</dbReference>
<evidence type="ECO:0000313" key="14">
    <source>
        <dbReference type="RefSeq" id="XP_047740034.1"/>
    </source>
</evidence>
<dbReference type="GO" id="GO:0007156">
    <property type="term" value="P:homophilic cell adhesion via plasma membrane adhesion molecules"/>
    <property type="evidence" value="ECO:0007669"/>
    <property type="project" value="InterPro"/>
</dbReference>
<dbReference type="SMART" id="SM00112">
    <property type="entry name" value="CA"/>
    <property type="match status" value="2"/>
</dbReference>
<dbReference type="GO" id="GO:0008013">
    <property type="term" value="F:beta-catenin binding"/>
    <property type="evidence" value="ECO:0007669"/>
    <property type="project" value="TreeGrafter"/>
</dbReference>
<dbReference type="FunFam" id="2.60.40.60:FF:000039">
    <property type="entry name" value="FAT atypical cadherin 3"/>
    <property type="match status" value="1"/>
</dbReference>
<dbReference type="GO" id="GO:0005509">
    <property type="term" value="F:calcium ion binding"/>
    <property type="evidence" value="ECO:0007669"/>
    <property type="project" value="UniProtKB-UniRule"/>
</dbReference>
<keyword evidence="7" id="KW-1133">Transmembrane helix</keyword>
<evidence type="ECO:0000256" key="11">
    <source>
        <dbReference type="PROSITE-ProRule" id="PRU00043"/>
    </source>
</evidence>
<evidence type="ECO:0000256" key="2">
    <source>
        <dbReference type="ARBA" id="ARBA00022536"/>
    </source>
</evidence>
<evidence type="ECO:0000256" key="7">
    <source>
        <dbReference type="ARBA" id="ARBA00022989"/>
    </source>
</evidence>
<reference evidence="14" key="1">
    <citation type="submission" date="2025-08" db="UniProtKB">
        <authorList>
            <consortium name="RefSeq"/>
        </authorList>
    </citation>
    <scope>IDENTIFICATION</scope>
    <source>
        <tissue evidence="14">Whole organism</tissue>
    </source>
</reference>
<evidence type="ECO:0000256" key="5">
    <source>
        <dbReference type="ARBA" id="ARBA00022837"/>
    </source>
</evidence>
<dbReference type="InterPro" id="IPR015919">
    <property type="entry name" value="Cadherin-like_sf"/>
</dbReference>
<gene>
    <name evidence="14" type="primary">LOC108670636</name>
</gene>
<keyword evidence="8" id="KW-0472">Membrane</keyword>
<dbReference type="InterPro" id="IPR020894">
    <property type="entry name" value="Cadherin_CS"/>
</dbReference>
<dbReference type="PANTHER" id="PTHR24027">
    <property type="entry name" value="CADHERIN-23"/>
    <property type="match status" value="1"/>
</dbReference>
<keyword evidence="3" id="KW-0812">Transmembrane</keyword>
<evidence type="ECO:0000256" key="3">
    <source>
        <dbReference type="ARBA" id="ARBA00022692"/>
    </source>
</evidence>
<name>A0A979FVG1_HYAAZ</name>
<dbReference type="KEGG" id="hazt:108670636"/>
<evidence type="ECO:0000256" key="6">
    <source>
        <dbReference type="ARBA" id="ARBA00022889"/>
    </source>
</evidence>
<evidence type="ECO:0000259" key="12">
    <source>
        <dbReference type="PROSITE" id="PS50268"/>
    </source>
</evidence>
<keyword evidence="2" id="KW-0245">EGF-like domain</keyword>
<evidence type="ECO:0000256" key="9">
    <source>
        <dbReference type="ARBA" id="ARBA00023157"/>
    </source>
</evidence>
<feature type="domain" description="Cadherin" evidence="12">
    <location>
        <begin position="85"/>
        <end position="189"/>
    </location>
</feature>
<feature type="domain" description="Cadherin" evidence="12">
    <location>
        <begin position="33"/>
        <end position="84"/>
    </location>
</feature>
<dbReference type="CDD" id="cd11304">
    <property type="entry name" value="Cadherin_repeat"/>
    <property type="match status" value="2"/>
</dbReference>
<keyword evidence="9" id="KW-1015">Disulfide bond</keyword>
<evidence type="ECO:0000256" key="10">
    <source>
        <dbReference type="ARBA" id="ARBA00023180"/>
    </source>
</evidence>
<keyword evidence="6" id="KW-0130">Cell adhesion</keyword>
<dbReference type="GO" id="GO:0016477">
    <property type="term" value="P:cell migration"/>
    <property type="evidence" value="ECO:0007669"/>
    <property type="project" value="TreeGrafter"/>
</dbReference>
<dbReference type="GeneID" id="108670636"/>
<protein>
    <submittedName>
        <fullName evidence="14">Neural-cadherin 2</fullName>
    </submittedName>
</protein>
<dbReference type="GO" id="GO:0007163">
    <property type="term" value="P:establishment or maintenance of cell polarity"/>
    <property type="evidence" value="ECO:0007669"/>
    <property type="project" value="UniProtKB-ARBA"/>
</dbReference>
<dbReference type="Pfam" id="PF00028">
    <property type="entry name" value="Cadherin"/>
    <property type="match status" value="1"/>
</dbReference>
<proteinExistence type="predicted"/>
<organism evidence="13 14">
    <name type="scientific">Hyalella azteca</name>
    <name type="common">Amphipod</name>
    <dbReference type="NCBI Taxonomy" id="294128"/>
    <lineage>
        <taxon>Eukaryota</taxon>
        <taxon>Metazoa</taxon>
        <taxon>Ecdysozoa</taxon>
        <taxon>Arthropoda</taxon>
        <taxon>Crustacea</taxon>
        <taxon>Multicrustacea</taxon>
        <taxon>Malacostraca</taxon>
        <taxon>Eumalacostraca</taxon>
        <taxon>Peracarida</taxon>
        <taxon>Amphipoda</taxon>
        <taxon>Senticaudata</taxon>
        <taxon>Talitrida</taxon>
        <taxon>Talitroidea</taxon>
        <taxon>Hyalellidae</taxon>
        <taxon>Hyalella</taxon>
    </lineage>
</organism>
<dbReference type="GO" id="GO:0016342">
    <property type="term" value="C:catenin complex"/>
    <property type="evidence" value="ECO:0007669"/>
    <property type="project" value="TreeGrafter"/>
</dbReference>
<evidence type="ECO:0000256" key="4">
    <source>
        <dbReference type="ARBA" id="ARBA00022737"/>
    </source>
</evidence>
<keyword evidence="10" id="KW-0325">Glycoprotein</keyword>
<keyword evidence="4" id="KW-0677">Repeat</keyword>
<dbReference type="PROSITE" id="PS50268">
    <property type="entry name" value="CADHERIN_2"/>
    <property type="match status" value="2"/>
</dbReference>
<keyword evidence="5 11" id="KW-0106">Calcium</keyword>
<evidence type="ECO:0000256" key="8">
    <source>
        <dbReference type="ARBA" id="ARBA00023136"/>
    </source>
</evidence>
<evidence type="ECO:0000256" key="1">
    <source>
        <dbReference type="ARBA" id="ARBA00004167"/>
    </source>
</evidence>
<dbReference type="AlphaFoldDB" id="A0A979FVG1"/>
<keyword evidence="13" id="KW-1185">Reference proteome</keyword>
<dbReference type="Proteomes" id="UP000694843">
    <property type="component" value="Unplaced"/>
</dbReference>
<dbReference type="GO" id="GO:0001736">
    <property type="term" value="P:establishment of planar polarity"/>
    <property type="evidence" value="ECO:0007669"/>
    <property type="project" value="UniProtKB-ARBA"/>
</dbReference>
<dbReference type="InterPro" id="IPR002126">
    <property type="entry name" value="Cadherin-like_dom"/>
</dbReference>
<dbReference type="GO" id="GO:0048589">
    <property type="term" value="P:developmental growth"/>
    <property type="evidence" value="ECO:0007669"/>
    <property type="project" value="UniProtKB-ARBA"/>
</dbReference>
<comment type="subcellular location">
    <subcellularLocation>
        <location evidence="1">Membrane</location>
        <topology evidence="1">Single-pass membrane protein</topology>
    </subcellularLocation>
</comment>
<sequence>MHQVVPDSGEGWQLVQVEGLVGGGGAVLRSKIPLNYEDHTHRGGLQLQVQVTDQGEGSWDDHQRTGLATVTIVLVDTNDNSPQFDGQERTIEMAEDAASGSVVTTMVATDQDEGSGGLVSYGISPPSDPRGTFAIDTGGTVRLARVLDREKTSRHVLHVLAWDSGDPPNTATGTLTVTVRDVNDNPPILIGPRVLALPELDASSPSRSRTIFNVTLDDPDDWTAGNGPPFEVKVDPVVEVALQSFLKLSHEPGIVTGEDGVVVTVTAMVEREMGGVLAVPLIVTDSGTPPLSATVTLTLARSSGDRTVLSEHKFIQVASIKQDE</sequence>
<dbReference type="GO" id="GO:0048513">
    <property type="term" value="P:animal organ development"/>
    <property type="evidence" value="ECO:0007669"/>
    <property type="project" value="UniProtKB-ARBA"/>
</dbReference>
<dbReference type="Gene3D" id="2.60.40.60">
    <property type="entry name" value="Cadherins"/>
    <property type="match status" value="3"/>
</dbReference>
<dbReference type="PRINTS" id="PR00205">
    <property type="entry name" value="CADHERIN"/>
</dbReference>
<dbReference type="GO" id="GO:0045296">
    <property type="term" value="F:cadherin binding"/>
    <property type="evidence" value="ECO:0007669"/>
    <property type="project" value="TreeGrafter"/>
</dbReference>
<dbReference type="OrthoDB" id="6379573at2759"/>
<dbReference type="InterPro" id="IPR039808">
    <property type="entry name" value="Cadherin"/>
</dbReference>
<dbReference type="RefSeq" id="XP_047740034.1">
    <property type="nucleotide sequence ID" value="XM_047884078.1"/>
</dbReference>